<dbReference type="InterPro" id="IPR037401">
    <property type="entry name" value="SnoaL-like"/>
</dbReference>
<dbReference type="AlphaFoldDB" id="A0A0P7AK42"/>
<accession>A0A0P7AK42</accession>
<feature type="chain" id="PRO_5006134901" description="SnoaL-like domain-containing protein" evidence="1">
    <location>
        <begin position="24"/>
        <end position="172"/>
    </location>
</feature>
<reference evidence="3 4" key="1">
    <citation type="submission" date="2015-09" db="EMBL/GenBank/DDBJ databases">
        <title>Genome sequence of the marine flavobacterium Croceitalea dokdonensis DOKDO 023 that contains proton- and sodium-pumping rhodopsins.</title>
        <authorList>
            <person name="Kwon S.-K."/>
            <person name="Lee H.K."/>
            <person name="Kwak M.-J."/>
            <person name="Kim J.F."/>
        </authorList>
    </citation>
    <scope>NUCLEOTIDE SEQUENCE [LARGE SCALE GENOMIC DNA]</scope>
    <source>
        <strain evidence="3 4">DOKDO 023</strain>
    </source>
</reference>
<name>A0A0P7AK42_9FLAO</name>
<keyword evidence="1" id="KW-0732">Signal</keyword>
<proteinExistence type="predicted"/>
<dbReference type="Gene3D" id="3.10.450.50">
    <property type="match status" value="1"/>
</dbReference>
<dbReference type="InterPro" id="IPR032710">
    <property type="entry name" value="NTF2-like_dom_sf"/>
</dbReference>
<dbReference type="STRING" id="1300341.I595_1875"/>
<dbReference type="RefSeq" id="WP_054558993.1">
    <property type="nucleotide sequence ID" value="NZ_LDJX01000003.1"/>
</dbReference>
<sequence length="172" mass="19516">MRNKLLGILTLTMLVGTVPFLRAQEQEKEQVFAVLEAWHQAAAEADFETYFGLMTENGVFLGTDATENWQNKAFRAFSKPYFDQGKAWSFTAVQRNIYLNKAKDMAWFDELLDTQMKLCRGSGVLQKVAGEWKIAHYVLSIAVPNENVAALVALKKNTDSVLTEQLRRSFTN</sequence>
<evidence type="ECO:0000313" key="4">
    <source>
        <dbReference type="Proteomes" id="UP000050280"/>
    </source>
</evidence>
<feature type="signal peptide" evidence="1">
    <location>
        <begin position="1"/>
        <end position="23"/>
    </location>
</feature>
<dbReference type="SUPFAM" id="SSF54427">
    <property type="entry name" value="NTF2-like"/>
    <property type="match status" value="1"/>
</dbReference>
<gene>
    <name evidence="3" type="ORF">I595_1875</name>
</gene>
<evidence type="ECO:0000313" key="3">
    <source>
        <dbReference type="EMBL" id="KPM32225.1"/>
    </source>
</evidence>
<evidence type="ECO:0000259" key="2">
    <source>
        <dbReference type="Pfam" id="PF13474"/>
    </source>
</evidence>
<dbReference type="PATRIC" id="fig|1300341.3.peg.2061"/>
<feature type="domain" description="SnoaL-like" evidence="2">
    <location>
        <begin position="33"/>
        <end position="144"/>
    </location>
</feature>
<evidence type="ECO:0000256" key="1">
    <source>
        <dbReference type="SAM" id="SignalP"/>
    </source>
</evidence>
<comment type="caution">
    <text evidence="3">The sequence shown here is derived from an EMBL/GenBank/DDBJ whole genome shotgun (WGS) entry which is preliminary data.</text>
</comment>
<organism evidence="3 4">
    <name type="scientific">Croceitalea dokdonensis DOKDO 023</name>
    <dbReference type="NCBI Taxonomy" id="1300341"/>
    <lineage>
        <taxon>Bacteria</taxon>
        <taxon>Pseudomonadati</taxon>
        <taxon>Bacteroidota</taxon>
        <taxon>Flavobacteriia</taxon>
        <taxon>Flavobacteriales</taxon>
        <taxon>Flavobacteriaceae</taxon>
        <taxon>Croceitalea</taxon>
    </lineage>
</organism>
<dbReference type="Proteomes" id="UP000050280">
    <property type="component" value="Unassembled WGS sequence"/>
</dbReference>
<dbReference type="Pfam" id="PF13474">
    <property type="entry name" value="SnoaL_3"/>
    <property type="match status" value="1"/>
</dbReference>
<dbReference type="OrthoDB" id="271716at2"/>
<dbReference type="EMBL" id="LDJX01000003">
    <property type="protein sequence ID" value="KPM32225.1"/>
    <property type="molecule type" value="Genomic_DNA"/>
</dbReference>
<keyword evidence="4" id="KW-1185">Reference proteome</keyword>
<protein>
    <recommendedName>
        <fullName evidence="2">SnoaL-like domain-containing protein</fullName>
    </recommendedName>
</protein>